<keyword evidence="2" id="KW-1185">Reference proteome</keyword>
<name>A0ACB8QCL7_9AGAM</name>
<evidence type="ECO:0000313" key="2">
    <source>
        <dbReference type="Proteomes" id="UP000814128"/>
    </source>
</evidence>
<dbReference type="Proteomes" id="UP000814128">
    <property type="component" value="Unassembled WGS sequence"/>
</dbReference>
<reference evidence="1" key="2">
    <citation type="journal article" date="2022" name="New Phytol.">
        <title>Evolutionary transition to the ectomycorrhizal habit in the genomes of a hyperdiverse lineage of mushroom-forming fungi.</title>
        <authorList>
            <person name="Looney B."/>
            <person name="Miyauchi S."/>
            <person name="Morin E."/>
            <person name="Drula E."/>
            <person name="Courty P.E."/>
            <person name="Kohler A."/>
            <person name="Kuo A."/>
            <person name="LaButti K."/>
            <person name="Pangilinan J."/>
            <person name="Lipzen A."/>
            <person name="Riley R."/>
            <person name="Andreopoulos W."/>
            <person name="He G."/>
            <person name="Johnson J."/>
            <person name="Nolan M."/>
            <person name="Tritt A."/>
            <person name="Barry K.W."/>
            <person name="Grigoriev I.V."/>
            <person name="Nagy L.G."/>
            <person name="Hibbett D."/>
            <person name="Henrissat B."/>
            <person name="Matheny P.B."/>
            <person name="Labbe J."/>
            <person name="Martin F.M."/>
        </authorList>
    </citation>
    <scope>NUCLEOTIDE SEQUENCE</scope>
    <source>
        <strain evidence="1">EC-137</strain>
    </source>
</reference>
<gene>
    <name evidence="1" type="ORF">K488DRAFT_72947</name>
</gene>
<evidence type="ECO:0000313" key="1">
    <source>
        <dbReference type="EMBL" id="KAI0029472.1"/>
    </source>
</evidence>
<sequence>MTLSAKGPTSLSVVSTQYCCSGSDAVYEVQVKWLGSRRQLCLSPSRIDPCPFSDKDEDEDEDDSALLQFVTRNKDIAPYKFSRLAVAAYRRTSCGRPLESLFFQGEDHELYECKTGSVTAIATKFSSPSFSVPRLGTALASTISSNVIYLFFQGCDDISLHGASVTQEVGRLLDGSVEHVGVVFSSASGQLQICATQVEPEATMDPEFEVVAQLAIPQAHGCFAISRVRHPPDTGAFMDKYCVSYQAKGDLSTVFTVWTGPHGDAVDQAFTTSVPGDIGIEPYSIIAYSTRNGLVFSQTLSYRVNGRSEVRLEKPAEEFARILSTSPSLRDELPTPYESAIPQAEVVATFDHKPTGPSSFKPALSLFPITKADGRFAVIHESGTVSAADPSSHESLDLKLCEVSLAHSFPKTGLDCTSSKADTEPCTASSALDTASSTDSQSSVTTKLGTTPNTSVKTLSEDGDALFYTDINSPIYSEEVNGPVIPILCASSSEHEGVKANENEPTSDNTGSEFEFSDTIPCITIPFNAQTASAALPFDARVLASRVEPVEGTPRELFSPMQKRRSIGCDTTESSNSLTLTNSENPGSFSQPPTQSGQSPPPVVELPVVSPSLSPREEDEIQDTDEDDENSWSPSSPEEEDIFFTVAERRMTRLEIDQSRDLRVRITRPRPTPSRSVPCPRVPRPRVPRPREPPSPSPHDDPNGFTARSEEAVPLTNDDVTHAAVGLSTPEETTSVASPLLSPISFTRGLIDSSPASSPTSGGLSDSPSPSTEAATDEDSSADTSEPFMDDIPPWGVSTPSGDDVPDLPSPIPGPQLFSASNVATTISPPPSSIIPTTHLMDIPVGVAQDYLFPHDSADPSPQLPVVFASSDTEDTGSASYPFTYPGSPDGHSPTQVKIGAPADEAEQTGDKDEESDSEHEESGDEDLGSVLEIDLGDKPFAQQDQVSLQTPGAYPVLPAIGPTALPTAVGFGPTHAGPFPQTLPPASLPPLAPRTFTATCGPGPGTAPTPHLPGDVEKSGPRGGVILELDEVQCLLSVLGQEEQNEIGRRLFARFQCLFGRMQASSAGDVVW</sequence>
<accession>A0ACB8QCL7</accession>
<dbReference type="EMBL" id="MU273674">
    <property type="protein sequence ID" value="KAI0029472.1"/>
    <property type="molecule type" value="Genomic_DNA"/>
</dbReference>
<protein>
    <submittedName>
        <fullName evidence="1">Uncharacterized protein</fullName>
    </submittedName>
</protein>
<reference evidence="1" key="1">
    <citation type="submission" date="2021-02" db="EMBL/GenBank/DDBJ databases">
        <authorList>
            <consortium name="DOE Joint Genome Institute"/>
            <person name="Ahrendt S."/>
            <person name="Looney B.P."/>
            <person name="Miyauchi S."/>
            <person name="Morin E."/>
            <person name="Drula E."/>
            <person name="Courty P.E."/>
            <person name="Chicoki N."/>
            <person name="Fauchery L."/>
            <person name="Kohler A."/>
            <person name="Kuo A."/>
            <person name="Labutti K."/>
            <person name="Pangilinan J."/>
            <person name="Lipzen A."/>
            <person name="Riley R."/>
            <person name="Andreopoulos W."/>
            <person name="He G."/>
            <person name="Johnson J."/>
            <person name="Barry K.W."/>
            <person name="Grigoriev I.V."/>
            <person name="Nagy L."/>
            <person name="Hibbett D."/>
            <person name="Henrissat B."/>
            <person name="Matheny P.B."/>
            <person name="Labbe J."/>
            <person name="Martin F."/>
        </authorList>
    </citation>
    <scope>NUCLEOTIDE SEQUENCE</scope>
    <source>
        <strain evidence="1">EC-137</strain>
    </source>
</reference>
<proteinExistence type="predicted"/>
<comment type="caution">
    <text evidence="1">The sequence shown here is derived from an EMBL/GenBank/DDBJ whole genome shotgun (WGS) entry which is preliminary data.</text>
</comment>
<organism evidence="1 2">
    <name type="scientific">Vararia minispora EC-137</name>
    <dbReference type="NCBI Taxonomy" id="1314806"/>
    <lineage>
        <taxon>Eukaryota</taxon>
        <taxon>Fungi</taxon>
        <taxon>Dikarya</taxon>
        <taxon>Basidiomycota</taxon>
        <taxon>Agaricomycotina</taxon>
        <taxon>Agaricomycetes</taxon>
        <taxon>Russulales</taxon>
        <taxon>Lachnocladiaceae</taxon>
        <taxon>Vararia</taxon>
    </lineage>
</organism>